<reference evidence="1 2" key="1">
    <citation type="journal article" date="2017" name="Curr. Biol.">
        <title>The Evolution of Venom by Co-option of Single-Copy Genes.</title>
        <authorList>
            <person name="Martinson E.O."/>
            <person name="Mrinalini"/>
            <person name="Kelkar Y.D."/>
            <person name="Chang C.H."/>
            <person name="Werren J.H."/>
        </authorList>
    </citation>
    <scope>NUCLEOTIDE SEQUENCE [LARGE SCALE GENOMIC DNA]</scope>
    <source>
        <strain evidence="1 2">Alberta</strain>
        <tissue evidence="1">Whole body</tissue>
    </source>
</reference>
<dbReference type="AlphaFoldDB" id="A0A232FKJ5"/>
<sequence length="855" mass="97069">MADCWLSLLLKSLSPPQGPGYSTMARLKSIIVICTILCCLHQPIHAFNDTRSFNALTETEYVFVSSKDRVFAVSFEKNILLFIAVDGGNESNMCSLLSSPIEMSANRKQLKTLGNGKLVISAETGKEEHLGGKVHSFIIVDPLDCSSLVEFKAFGGVVVPYQDSFDIIHWSYMLKPQRRNDRGKLIRLEKRFNQRINFDQYNVQAIKPFDDSEGYYSESERKLRKLDPQLEQERHYPLNYVEEKVSMDYGRATVCHRTSEKGLVCDLLDKYLNVRTTVELNDLPEARFHTVNNLPDGRAIVVRSTHIPDIETFRGTIINADGSIAMTEAIRGQTIHEAKVHAFVLGSGEFCIVVFGKNLNEGHLFTSSPSRTVLSQCIDIGWNILCRITGFSHGNTSLLVETSTYMQTMVVSLLWVSSPSRLDIKVWQLIFSSFVKKVKIIFEWYYFQKRKAIIISSKMAEGKGIIICIVLYLNLQIQAYTVTKEYAGRYTNEAGIITLVAESKGRLFSIGFENDTIIMVAIDGGKDSYICWVPARTIDNYSANKIASTLGNGKIVMSAQVGKVEHLRGPVCSYVIINPLDCSGLVEFKSFCGRIVPYYDSFEIVFWNWRQRTDDLKPHRYTDKGRLIKLENPIVQKIGSDTFDVTTIRPFDPSGGYFYWHRKTLGHEATIEHLDSEMKMNQWVNVDYQSRESTSMDHGRVTHCYSNYEVSDYQHVCKFMNIYLRDQMNVTLPQLNKSRIHTVTNLPFGDVVVVREIEDSKESNFYVNIIKADGSVLDSELIMTHDTYVFVGKGFVLSDSGEFCLVSNGKGSKGRSPEERKLNELMIHTKCIDVLQYTDRSLVKVSRAEETSMLP</sequence>
<gene>
    <name evidence="1" type="ORF">TSAR_011019</name>
</gene>
<protein>
    <submittedName>
        <fullName evidence="1">Uncharacterized protein</fullName>
    </submittedName>
</protein>
<evidence type="ECO:0000313" key="2">
    <source>
        <dbReference type="Proteomes" id="UP000215335"/>
    </source>
</evidence>
<name>A0A232FKJ5_9HYME</name>
<proteinExistence type="predicted"/>
<dbReference type="Proteomes" id="UP000215335">
    <property type="component" value="Unassembled WGS sequence"/>
</dbReference>
<organism evidence="1 2">
    <name type="scientific">Trichomalopsis sarcophagae</name>
    <dbReference type="NCBI Taxonomy" id="543379"/>
    <lineage>
        <taxon>Eukaryota</taxon>
        <taxon>Metazoa</taxon>
        <taxon>Ecdysozoa</taxon>
        <taxon>Arthropoda</taxon>
        <taxon>Hexapoda</taxon>
        <taxon>Insecta</taxon>
        <taxon>Pterygota</taxon>
        <taxon>Neoptera</taxon>
        <taxon>Endopterygota</taxon>
        <taxon>Hymenoptera</taxon>
        <taxon>Apocrita</taxon>
        <taxon>Proctotrupomorpha</taxon>
        <taxon>Chalcidoidea</taxon>
        <taxon>Pteromalidae</taxon>
        <taxon>Pteromalinae</taxon>
        <taxon>Trichomalopsis</taxon>
    </lineage>
</organism>
<evidence type="ECO:0000313" key="1">
    <source>
        <dbReference type="EMBL" id="OXU31276.1"/>
    </source>
</evidence>
<accession>A0A232FKJ5</accession>
<keyword evidence="2" id="KW-1185">Reference proteome</keyword>
<comment type="caution">
    <text evidence="1">The sequence shown here is derived from an EMBL/GenBank/DDBJ whole genome shotgun (WGS) entry which is preliminary data.</text>
</comment>
<dbReference type="EMBL" id="NNAY01000071">
    <property type="protein sequence ID" value="OXU31276.1"/>
    <property type="molecule type" value="Genomic_DNA"/>
</dbReference>